<dbReference type="KEGG" id="ppi:YSA_06405"/>
<reference evidence="2 3" key="1">
    <citation type="journal article" date="2012" name="J. Bacteriol.">
        <title>Complete Genome Sequence of the Naphthalene-Degrading Pseudomonas putida Strain ND6.</title>
        <authorList>
            <person name="Li S."/>
            <person name="Zhao H."/>
            <person name="Li Y."/>
            <person name="Niu S."/>
            <person name="Cai B."/>
        </authorList>
    </citation>
    <scope>NUCLEOTIDE SEQUENCE [LARGE SCALE GENOMIC DNA]</scope>
    <source>
        <strain evidence="2 3">ND6</strain>
    </source>
</reference>
<organism evidence="2 3">
    <name type="scientific">Pseudomonas putida ND6</name>
    <dbReference type="NCBI Taxonomy" id="231023"/>
    <lineage>
        <taxon>Bacteria</taxon>
        <taxon>Pseudomonadati</taxon>
        <taxon>Pseudomonadota</taxon>
        <taxon>Gammaproteobacteria</taxon>
        <taxon>Pseudomonadales</taxon>
        <taxon>Pseudomonadaceae</taxon>
        <taxon>Pseudomonas</taxon>
    </lineage>
</organism>
<dbReference type="HOGENOM" id="CLU_2772804_0_0_6"/>
<evidence type="ECO:0000313" key="3">
    <source>
        <dbReference type="Proteomes" id="UP000005268"/>
    </source>
</evidence>
<gene>
    <name evidence="2" type="ORF">YSA_06405</name>
</gene>
<dbReference type="AlphaFoldDB" id="I3UXK1"/>
<dbReference type="Proteomes" id="UP000005268">
    <property type="component" value="Chromosome"/>
</dbReference>
<evidence type="ECO:0000256" key="1">
    <source>
        <dbReference type="SAM" id="MobiDB-lite"/>
    </source>
</evidence>
<name>I3UXK1_PSEPU</name>
<dbReference type="EMBL" id="CP003588">
    <property type="protein sequence ID" value="AFK70222.1"/>
    <property type="molecule type" value="Genomic_DNA"/>
</dbReference>
<accession>I3UXK1</accession>
<feature type="region of interest" description="Disordered" evidence="1">
    <location>
        <begin position="1"/>
        <end position="23"/>
    </location>
</feature>
<proteinExistence type="predicted"/>
<protein>
    <submittedName>
        <fullName evidence="2">Uncharacterized protein</fullName>
    </submittedName>
</protein>
<evidence type="ECO:0000313" key="2">
    <source>
        <dbReference type="EMBL" id="AFK70222.1"/>
    </source>
</evidence>
<sequence length="69" mass="7389">MHDAAILGPLRGPIATQGRSHRDRASFYKLSKTVAPPKSSSACETNEIKRKSPALGRAFSLQASANQLP</sequence>